<evidence type="ECO:0000313" key="7">
    <source>
        <dbReference type="EMBL" id="CAI5437597.1"/>
    </source>
</evidence>
<keyword evidence="3 6" id="KW-0812">Transmembrane</keyword>
<comment type="caution">
    <text evidence="7">The sequence shown here is derived from an EMBL/GenBank/DDBJ whole genome shotgun (WGS) entry which is preliminary data.</text>
</comment>
<evidence type="ECO:0000256" key="3">
    <source>
        <dbReference type="ARBA" id="ARBA00022692"/>
    </source>
</evidence>
<evidence type="ECO:0008006" key="9">
    <source>
        <dbReference type="Google" id="ProtNLM"/>
    </source>
</evidence>
<keyword evidence="8" id="KW-1185">Reference proteome</keyword>
<feature type="transmembrane region" description="Helical" evidence="6">
    <location>
        <begin position="34"/>
        <end position="56"/>
    </location>
</feature>
<accession>A0A9P1I346</accession>
<feature type="transmembrane region" description="Helical" evidence="6">
    <location>
        <begin position="121"/>
        <end position="140"/>
    </location>
</feature>
<organism evidence="7 8">
    <name type="scientific">Caenorhabditis angaria</name>
    <dbReference type="NCBI Taxonomy" id="860376"/>
    <lineage>
        <taxon>Eukaryota</taxon>
        <taxon>Metazoa</taxon>
        <taxon>Ecdysozoa</taxon>
        <taxon>Nematoda</taxon>
        <taxon>Chromadorea</taxon>
        <taxon>Rhabditida</taxon>
        <taxon>Rhabditina</taxon>
        <taxon>Rhabditomorpha</taxon>
        <taxon>Rhabditoidea</taxon>
        <taxon>Rhabditidae</taxon>
        <taxon>Peloderinae</taxon>
        <taxon>Caenorhabditis</taxon>
    </lineage>
</organism>
<dbReference type="InterPro" id="IPR010651">
    <property type="entry name" value="Sugar_transport"/>
</dbReference>
<dbReference type="Proteomes" id="UP001152747">
    <property type="component" value="Unassembled WGS sequence"/>
</dbReference>
<feature type="transmembrane region" description="Helical" evidence="6">
    <location>
        <begin position="319"/>
        <end position="338"/>
    </location>
</feature>
<dbReference type="AlphaFoldDB" id="A0A9P1I346"/>
<keyword evidence="5 6" id="KW-0472">Membrane</keyword>
<dbReference type="GO" id="GO:0016020">
    <property type="term" value="C:membrane"/>
    <property type="evidence" value="ECO:0007669"/>
    <property type="project" value="UniProtKB-SubCell"/>
</dbReference>
<dbReference type="PANTHER" id="PTHR16119">
    <property type="entry name" value="TRANSMEMBRANE PROTEIN 144"/>
    <property type="match status" value="1"/>
</dbReference>
<keyword evidence="4 6" id="KW-1133">Transmembrane helix</keyword>
<evidence type="ECO:0000313" key="8">
    <source>
        <dbReference type="Proteomes" id="UP001152747"/>
    </source>
</evidence>
<gene>
    <name evidence="7" type="ORF">CAMP_LOCUS234</name>
</gene>
<evidence type="ECO:0000256" key="2">
    <source>
        <dbReference type="ARBA" id="ARBA00005731"/>
    </source>
</evidence>
<comment type="subcellular location">
    <subcellularLocation>
        <location evidence="1">Membrane</location>
        <topology evidence="1">Multi-pass membrane protein</topology>
    </subcellularLocation>
</comment>
<evidence type="ECO:0000256" key="6">
    <source>
        <dbReference type="SAM" id="Phobius"/>
    </source>
</evidence>
<evidence type="ECO:0000256" key="5">
    <source>
        <dbReference type="ARBA" id="ARBA00023136"/>
    </source>
</evidence>
<dbReference type="GO" id="GO:0015144">
    <property type="term" value="F:carbohydrate transmembrane transporter activity"/>
    <property type="evidence" value="ECO:0007669"/>
    <property type="project" value="InterPro"/>
</dbReference>
<feature type="transmembrane region" description="Helical" evidence="6">
    <location>
        <begin position="260"/>
        <end position="281"/>
    </location>
</feature>
<feature type="transmembrane region" description="Helical" evidence="6">
    <location>
        <begin position="187"/>
        <end position="209"/>
    </location>
</feature>
<dbReference type="EMBL" id="CANHGI010000001">
    <property type="protein sequence ID" value="CAI5437597.1"/>
    <property type="molecule type" value="Genomic_DNA"/>
</dbReference>
<dbReference type="PANTHER" id="PTHR16119:SF15">
    <property type="entry name" value="TRANSMEMBRANE PROTEIN 144 HOMOLOG"/>
    <property type="match status" value="1"/>
</dbReference>
<proteinExistence type="inferred from homology"/>
<sequence length="344" mass="36736">MSVAIGLAACAVSSLFFGSMFVPLKTVDPRDGIFAQWLMSISILLVGFGAFCYAGFPGFYPLSMLGGASWCLGNATAIPIISRLGMAISILIWNTTNCITGWAGGRFGLFGMNPSVPASPMLNYLGLICVVVGGTLFSRVKSTPKQLKSSTLKLDDLPEKEAMLSETETGTGSGNAIEVDVSSGGRIGAVVAALVAGVFYGMNFVPVIYMIDNPVKFPNQPSDGFSYVFSHYFGIFITSTILFVFYAIFKKNKPYVTPELCLPGIASGLLWAVAQTSFFIANQNLSQTVTFPIISQMPGCIAAAWSIFYYKEIEGKRNFMILGCAMSVTICGAILVGLSKAIEL</sequence>
<evidence type="ECO:0000256" key="4">
    <source>
        <dbReference type="ARBA" id="ARBA00022989"/>
    </source>
</evidence>
<dbReference type="Pfam" id="PF07857">
    <property type="entry name" value="TMEM144"/>
    <property type="match status" value="1"/>
</dbReference>
<feature type="transmembrane region" description="Helical" evidence="6">
    <location>
        <begin position="229"/>
        <end position="248"/>
    </location>
</feature>
<reference evidence="7" key="1">
    <citation type="submission" date="2022-11" db="EMBL/GenBank/DDBJ databases">
        <authorList>
            <person name="Kikuchi T."/>
        </authorList>
    </citation>
    <scope>NUCLEOTIDE SEQUENCE</scope>
    <source>
        <strain evidence="7">PS1010</strain>
    </source>
</reference>
<name>A0A9P1I346_9PELO</name>
<feature type="transmembrane region" description="Helical" evidence="6">
    <location>
        <begin position="293"/>
        <end position="310"/>
    </location>
</feature>
<dbReference type="OrthoDB" id="426527at2759"/>
<dbReference type="InterPro" id="IPR012435">
    <property type="entry name" value="TMEM144"/>
</dbReference>
<evidence type="ECO:0000256" key="1">
    <source>
        <dbReference type="ARBA" id="ARBA00004141"/>
    </source>
</evidence>
<comment type="similarity">
    <text evidence="2">Belongs to the TMEM144 family.</text>
</comment>
<protein>
    <recommendedName>
        <fullName evidence="9">Transmembrane protein 144</fullName>
    </recommendedName>
</protein>